<dbReference type="AlphaFoldDB" id="A0A0D1EF97"/>
<dbReference type="RefSeq" id="WP_043919454.1">
    <property type="nucleotide sequence ID" value="NZ_FZPF01000009.1"/>
</dbReference>
<proteinExistence type="predicted"/>
<accession>A0A0D1EF97</accession>
<organism evidence="1 2">
    <name type="scientific">Jannaschia aquimarina</name>
    <dbReference type="NCBI Taxonomy" id="935700"/>
    <lineage>
        <taxon>Bacteria</taxon>
        <taxon>Pseudomonadati</taxon>
        <taxon>Pseudomonadota</taxon>
        <taxon>Alphaproteobacteria</taxon>
        <taxon>Rhodobacterales</taxon>
        <taxon>Roseobacteraceae</taxon>
        <taxon>Jannaschia</taxon>
    </lineage>
</organism>
<reference evidence="1 2" key="1">
    <citation type="submission" date="2015-02" db="EMBL/GenBank/DDBJ databases">
        <title>Genome Sequence of Jannaschia aquimarina DSM28248, a member of the Roseobacter clade.</title>
        <authorList>
            <person name="Voget S."/>
            <person name="Daniel R."/>
        </authorList>
    </citation>
    <scope>NUCLEOTIDE SEQUENCE [LARGE SCALE GENOMIC DNA]</scope>
    <source>
        <strain evidence="1 2">GSW-M26</strain>
    </source>
</reference>
<dbReference type="EMBL" id="JYFE01000048">
    <property type="protein sequence ID" value="KIT15561.1"/>
    <property type="molecule type" value="Genomic_DNA"/>
</dbReference>
<protein>
    <submittedName>
        <fullName evidence="1">Uncharacterized protein</fullName>
    </submittedName>
</protein>
<dbReference type="OrthoDB" id="8737571at2"/>
<evidence type="ECO:0000313" key="1">
    <source>
        <dbReference type="EMBL" id="KIT15561.1"/>
    </source>
</evidence>
<evidence type="ECO:0000313" key="2">
    <source>
        <dbReference type="Proteomes" id="UP000032232"/>
    </source>
</evidence>
<keyword evidence="2" id="KW-1185">Reference proteome</keyword>
<comment type="caution">
    <text evidence="1">The sequence shown here is derived from an EMBL/GenBank/DDBJ whole genome shotgun (WGS) entry which is preliminary data.</text>
</comment>
<dbReference type="Proteomes" id="UP000032232">
    <property type="component" value="Unassembled WGS sequence"/>
</dbReference>
<gene>
    <name evidence="1" type="ORF">jaqu_26580</name>
</gene>
<sequence>MLDRSQISNYGLASSLRPNVDWWESHEIERRELNFFQFRKDAVFSSLICEDLARNDPCHEIIRSVGPNLVFSLLMDGPQLEGRWPARYASTLADDPGCTVLTFSSYGLIRRGNENGTFGVSHSVGLLRDSGGQTRQILLPPDHQGVLLTLGSDRAVDFTIDGRETTNASSWHFISQRAIKVPPPTI</sequence>
<dbReference type="PATRIC" id="fig|935700.4.peg.2747"/>
<dbReference type="STRING" id="935700.jaqu_26580"/>
<name>A0A0D1EF97_9RHOB</name>